<sequence length="134" mass="12529">MEAALALGALVLVTAAAVAAVAAVGAGVRCADAARELVRQAARGDVERGRAAVAALAPSGAESELRIEGDTVAASVRARPVRLLPVTVGASAVAVLEPGAGASGAGGPGGAAGDGPSGTGFPSGARPTGPVGTR</sequence>
<accession>A0ABN1XVQ6</accession>
<keyword evidence="4" id="KW-1185">Reference proteome</keyword>
<evidence type="ECO:0000256" key="1">
    <source>
        <dbReference type="SAM" id="MobiDB-lite"/>
    </source>
</evidence>
<dbReference type="InterPro" id="IPR049790">
    <property type="entry name" value="Rv3655c/TadE"/>
</dbReference>
<evidence type="ECO:0000256" key="2">
    <source>
        <dbReference type="SAM" id="SignalP"/>
    </source>
</evidence>
<feature type="region of interest" description="Disordered" evidence="1">
    <location>
        <begin position="103"/>
        <end position="134"/>
    </location>
</feature>
<feature type="signal peptide" evidence="2">
    <location>
        <begin position="1"/>
        <end position="19"/>
    </location>
</feature>
<keyword evidence="2" id="KW-0732">Signal</keyword>
<comment type="caution">
    <text evidence="3">The sequence shown here is derived from an EMBL/GenBank/DDBJ whole genome shotgun (WGS) entry which is preliminary data.</text>
</comment>
<evidence type="ECO:0008006" key="5">
    <source>
        <dbReference type="Google" id="ProtNLM"/>
    </source>
</evidence>
<dbReference type="EMBL" id="BAAAJK010000011">
    <property type="protein sequence ID" value="GAA1391067.1"/>
    <property type="molecule type" value="Genomic_DNA"/>
</dbReference>
<evidence type="ECO:0000313" key="4">
    <source>
        <dbReference type="Proteomes" id="UP001501414"/>
    </source>
</evidence>
<protein>
    <recommendedName>
        <fullName evidence="5">Pilus assembly protein TadE</fullName>
    </recommendedName>
</protein>
<gene>
    <name evidence="3" type="ORF">GCM10009613_32870</name>
</gene>
<organism evidence="3 4">
    <name type="scientific">Pseudonocardia kongjuensis</name>
    <dbReference type="NCBI Taxonomy" id="102227"/>
    <lineage>
        <taxon>Bacteria</taxon>
        <taxon>Bacillati</taxon>
        <taxon>Actinomycetota</taxon>
        <taxon>Actinomycetes</taxon>
        <taxon>Pseudonocardiales</taxon>
        <taxon>Pseudonocardiaceae</taxon>
        <taxon>Pseudonocardia</taxon>
    </lineage>
</organism>
<dbReference type="Proteomes" id="UP001501414">
    <property type="component" value="Unassembled WGS sequence"/>
</dbReference>
<dbReference type="NCBIfam" id="NF041390">
    <property type="entry name" value="TadE_Rv3655c"/>
    <property type="match status" value="1"/>
</dbReference>
<proteinExistence type="predicted"/>
<evidence type="ECO:0000313" key="3">
    <source>
        <dbReference type="EMBL" id="GAA1391067.1"/>
    </source>
</evidence>
<feature type="chain" id="PRO_5046651800" description="Pilus assembly protein TadE" evidence="2">
    <location>
        <begin position="20"/>
        <end position="134"/>
    </location>
</feature>
<feature type="compositionally biased region" description="Gly residues" evidence="1">
    <location>
        <begin position="103"/>
        <end position="118"/>
    </location>
</feature>
<reference evidence="3 4" key="1">
    <citation type="journal article" date="2019" name="Int. J. Syst. Evol. Microbiol.">
        <title>The Global Catalogue of Microorganisms (GCM) 10K type strain sequencing project: providing services to taxonomists for standard genome sequencing and annotation.</title>
        <authorList>
            <consortium name="The Broad Institute Genomics Platform"/>
            <consortium name="The Broad Institute Genome Sequencing Center for Infectious Disease"/>
            <person name="Wu L."/>
            <person name="Ma J."/>
        </authorList>
    </citation>
    <scope>NUCLEOTIDE SEQUENCE [LARGE SCALE GENOMIC DNA]</scope>
    <source>
        <strain evidence="3 4">JCM 11896</strain>
    </source>
</reference>
<name>A0ABN1XVQ6_9PSEU</name>